<dbReference type="Pfam" id="PF16916">
    <property type="entry name" value="ZT_dimer"/>
    <property type="match status" value="1"/>
</dbReference>
<feature type="transmembrane region" description="Helical" evidence="10">
    <location>
        <begin position="116"/>
        <end position="136"/>
    </location>
</feature>
<dbReference type="Proteomes" id="UP000646386">
    <property type="component" value="Chromosome"/>
</dbReference>
<dbReference type="InterPro" id="IPR027469">
    <property type="entry name" value="Cation_efflux_TMD_sf"/>
</dbReference>
<evidence type="ECO:0000256" key="5">
    <source>
        <dbReference type="ARBA" id="ARBA00022496"/>
    </source>
</evidence>
<keyword evidence="7" id="KW-0864">Zinc transport</keyword>
<evidence type="ECO:0000313" key="14">
    <source>
        <dbReference type="Proteomes" id="UP000646386"/>
    </source>
</evidence>
<dbReference type="RefSeq" id="WP_102899908.1">
    <property type="nucleotide sequence ID" value="NZ_CP077089.1"/>
</dbReference>
<evidence type="ECO:0000256" key="10">
    <source>
        <dbReference type="SAM" id="Phobius"/>
    </source>
</evidence>
<evidence type="ECO:0000256" key="9">
    <source>
        <dbReference type="ARBA" id="ARBA00023136"/>
    </source>
</evidence>
<feature type="transmembrane region" description="Helical" evidence="10">
    <location>
        <begin position="160"/>
        <end position="177"/>
    </location>
</feature>
<comment type="similarity">
    <text evidence="2">Belongs to the cation diffusion facilitator (CDF) transporter (TC 2.A.4) family. FieF subfamily.</text>
</comment>
<evidence type="ECO:0000256" key="1">
    <source>
        <dbReference type="ARBA" id="ARBA00004141"/>
    </source>
</evidence>
<dbReference type="PANTHER" id="PTHR43840:SF41">
    <property type="entry name" value="CATION-EFFLUX PUMP FIEF"/>
    <property type="match status" value="1"/>
</dbReference>
<dbReference type="Pfam" id="PF01545">
    <property type="entry name" value="Cation_efflux"/>
    <property type="match status" value="1"/>
</dbReference>
<evidence type="ECO:0000256" key="2">
    <source>
        <dbReference type="ARBA" id="ARBA00010212"/>
    </source>
</evidence>
<dbReference type="Gene3D" id="3.30.70.1350">
    <property type="entry name" value="Cation efflux protein, cytoplasmic domain"/>
    <property type="match status" value="1"/>
</dbReference>
<feature type="transmembrane region" description="Helical" evidence="10">
    <location>
        <begin position="83"/>
        <end position="104"/>
    </location>
</feature>
<evidence type="ECO:0000256" key="6">
    <source>
        <dbReference type="ARBA" id="ARBA00022692"/>
    </source>
</evidence>
<name>A0ABX8PVY4_9PSED</name>
<dbReference type="InterPro" id="IPR027470">
    <property type="entry name" value="Cation_efflux_CTD"/>
</dbReference>
<evidence type="ECO:0000259" key="11">
    <source>
        <dbReference type="Pfam" id="PF01545"/>
    </source>
</evidence>
<keyword evidence="4" id="KW-1003">Cell membrane</keyword>
<dbReference type="InterPro" id="IPR002524">
    <property type="entry name" value="Cation_efflux"/>
</dbReference>
<dbReference type="PANTHER" id="PTHR43840">
    <property type="entry name" value="MITOCHONDRIAL METAL TRANSPORTER 1-RELATED"/>
    <property type="match status" value="1"/>
</dbReference>
<keyword evidence="7" id="KW-0862">Zinc</keyword>
<proteinExistence type="inferred from homology"/>
<keyword evidence="8 10" id="KW-1133">Transmembrane helix</keyword>
<dbReference type="SUPFAM" id="SSF161111">
    <property type="entry name" value="Cation efflux protein transmembrane domain-like"/>
    <property type="match status" value="1"/>
</dbReference>
<feature type="domain" description="Cation efflux protein cytoplasmic" evidence="12">
    <location>
        <begin position="213"/>
        <end position="288"/>
    </location>
</feature>
<protein>
    <submittedName>
        <fullName evidence="13">Cation diffusion facilitator family transporter</fullName>
    </submittedName>
</protein>
<sequence>MTSSPEHARLLRLATRASVAVACTLIIAKAIAWWLSGSVSMLAGLTDSALDGVTSLLNLLAVHYALRPADDDHRYGHGKAESLAGMAQALFIGGSAVLIAFQAYERIQHPEPLGAPWISIGVIIFSLLLTVALLVLQHRVIKQTGSNAVRADSLHYRSDLLLNGSILVALMLAGFGWHQLDAWFGLGIAAYILWSAIQIARESFSVLMDEELPTDVSQHMLELACSVPGVLGAHDLRTRISGNHWFVQLHLELPGELTLSVAHGISDQAADAIHKAYPRAEVLVHADPIKAATSREPQASSL</sequence>
<evidence type="ECO:0000256" key="8">
    <source>
        <dbReference type="ARBA" id="ARBA00022989"/>
    </source>
</evidence>
<evidence type="ECO:0000313" key="13">
    <source>
        <dbReference type="EMBL" id="QXI05555.1"/>
    </source>
</evidence>
<evidence type="ECO:0000256" key="3">
    <source>
        <dbReference type="ARBA" id="ARBA00022448"/>
    </source>
</evidence>
<dbReference type="InterPro" id="IPR036837">
    <property type="entry name" value="Cation_efflux_CTD_sf"/>
</dbReference>
<dbReference type="SUPFAM" id="SSF160240">
    <property type="entry name" value="Cation efflux protein cytoplasmic domain-like"/>
    <property type="match status" value="1"/>
</dbReference>
<keyword evidence="6 10" id="KW-0812">Transmembrane</keyword>
<keyword evidence="7" id="KW-0406">Ion transport</keyword>
<reference evidence="13 14" key="2">
    <citation type="journal article" date="2021" name="Microorganisms">
        <title>The Ever-Expanding Pseudomonas Genus: Description of 43 New Species and Partition of the Pseudomonas putida Group.</title>
        <authorList>
            <person name="Girard L."/>
            <person name="Lood C."/>
            <person name="Hofte M."/>
            <person name="Vandamme P."/>
            <person name="Rokni-Zadeh H."/>
            <person name="van Noort V."/>
            <person name="Lavigne R."/>
            <person name="De Mot R."/>
        </authorList>
    </citation>
    <scope>NUCLEOTIDE SEQUENCE [LARGE SCALE GENOMIC DNA]</scope>
    <source>
        <strain evidence="13 14">ZA 5.3</strain>
    </source>
</reference>
<accession>A0ABX8PVY4</accession>
<feature type="domain" description="Cation efflux protein transmembrane" evidence="11">
    <location>
        <begin position="17"/>
        <end position="208"/>
    </location>
</feature>
<keyword evidence="3" id="KW-0813">Transport</keyword>
<dbReference type="InterPro" id="IPR058533">
    <property type="entry name" value="Cation_efflux_TM"/>
</dbReference>
<dbReference type="Gene3D" id="1.20.1510.10">
    <property type="entry name" value="Cation efflux protein transmembrane domain"/>
    <property type="match status" value="1"/>
</dbReference>
<gene>
    <name evidence="13" type="ORF">HU718_026665</name>
</gene>
<feature type="transmembrane region" description="Helical" evidence="10">
    <location>
        <begin position="13"/>
        <end position="35"/>
    </location>
</feature>
<evidence type="ECO:0000256" key="4">
    <source>
        <dbReference type="ARBA" id="ARBA00022475"/>
    </source>
</evidence>
<dbReference type="InterPro" id="IPR050291">
    <property type="entry name" value="CDF_Transporter"/>
</dbReference>
<feature type="transmembrane region" description="Helical" evidence="10">
    <location>
        <begin position="183"/>
        <end position="200"/>
    </location>
</feature>
<evidence type="ECO:0000256" key="7">
    <source>
        <dbReference type="ARBA" id="ARBA00022906"/>
    </source>
</evidence>
<dbReference type="NCBIfam" id="TIGR01297">
    <property type="entry name" value="CDF"/>
    <property type="match status" value="1"/>
</dbReference>
<dbReference type="EMBL" id="CP077089">
    <property type="protein sequence ID" value="QXI05555.1"/>
    <property type="molecule type" value="Genomic_DNA"/>
</dbReference>
<keyword evidence="5" id="KW-0410">Iron transport</keyword>
<comment type="subcellular location">
    <subcellularLocation>
        <location evidence="1">Membrane</location>
        <topology evidence="1">Multi-pass membrane protein</topology>
    </subcellularLocation>
</comment>
<keyword evidence="9 10" id="KW-0472">Membrane</keyword>
<keyword evidence="14" id="KW-1185">Reference proteome</keyword>
<feature type="transmembrane region" description="Helical" evidence="10">
    <location>
        <begin position="41"/>
        <end position="62"/>
    </location>
</feature>
<organism evidence="13 14">
    <name type="scientific">Pseudomonas tensinigenes</name>
    <dbReference type="NCBI Taxonomy" id="2745511"/>
    <lineage>
        <taxon>Bacteria</taxon>
        <taxon>Pseudomonadati</taxon>
        <taxon>Pseudomonadota</taxon>
        <taxon>Gammaproteobacteria</taxon>
        <taxon>Pseudomonadales</taxon>
        <taxon>Pseudomonadaceae</taxon>
        <taxon>Pseudomonas</taxon>
    </lineage>
</organism>
<evidence type="ECO:0000259" key="12">
    <source>
        <dbReference type="Pfam" id="PF16916"/>
    </source>
</evidence>
<keyword evidence="5" id="KW-0408">Iron</keyword>
<reference evidence="13 14" key="1">
    <citation type="journal article" date="2020" name="Microorganisms">
        <title>Reliable Identification of Environmental Pseudomonas Isolates Using the rpoD Gene.</title>
        <authorList>
            <consortium name="The Broad Institute Genome Sequencing Platform"/>
            <person name="Girard L."/>
            <person name="Lood C."/>
            <person name="Rokni-Zadeh H."/>
            <person name="van Noort V."/>
            <person name="Lavigne R."/>
            <person name="De Mot R."/>
        </authorList>
    </citation>
    <scope>NUCLEOTIDE SEQUENCE [LARGE SCALE GENOMIC DNA]</scope>
    <source>
        <strain evidence="13 14">ZA 5.3</strain>
    </source>
</reference>